<sequence>MTSDIISSVTTMDSSELITDVIEHTYVESSSGSIGPATSNLVSDPGSLATNPSDTMTNPELTRTSQTSVPPNPESTQTTASSTITEPDWSSPTSSSGLTSGSYSVRTSQSSVTSLATSHSTVIATTSELRLTTVDYGTTEVDSNESGLSQGAIIGISVGVSLAIVVVIVAIFVAVLLRKRKNNKSLSADDDLQSERNDNNPINIDNSPISIDNIPLRVNNGFSDKVKMQDSRMSLGPLLLGADDPEMSKQMLSEMSSTNTFK</sequence>
<keyword evidence="2" id="KW-0812">Transmembrane</keyword>
<evidence type="ECO:0000313" key="4">
    <source>
        <dbReference type="Proteomes" id="UP001208570"/>
    </source>
</evidence>
<comment type="caution">
    <text evidence="3">The sequence shown here is derived from an EMBL/GenBank/DDBJ whole genome shotgun (WGS) entry which is preliminary data.</text>
</comment>
<evidence type="ECO:0000256" key="2">
    <source>
        <dbReference type="SAM" id="Phobius"/>
    </source>
</evidence>
<keyword evidence="2" id="KW-0472">Membrane</keyword>
<accession>A0AAD9JJG1</accession>
<evidence type="ECO:0000313" key="3">
    <source>
        <dbReference type="EMBL" id="KAK2154169.1"/>
    </source>
</evidence>
<feature type="transmembrane region" description="Helical" evidence="2">
    <location>
        <begin position="152"/>
        <end position="177"/>
    </location>
</feature>
<evidence type="ECO:0000256" key="1">
    <source>
        <dbReference type="SAM" id="MobiDB-lite"/>
    </source>
</evidence>
<protein>
    <recommendedName>
        <fullName evidence="5">Mid2 domain-containing protein</fullName>
    </recommendedName>
</protein>
<proteinExistence type="predicted"/>
<keyword evidence="4" id="KW-1185">Reference proteome</keyword>
<feature type="region of interest" description="Disordered" evidence="1">
    <location>
        <begin position="28"/>
        <end position="103"/>
    </location>
</feature>
<feature type="region of interest" description="Disordered" evidence="1">
    <location>
        <begin position="187"/>
        <end position="206"/>
    </location>
</feature>
<dbReference type="EMBL" id="JAODUP010000275">
    <property type="protein sequence ID" value="KAK2154169.1"/>
    <property type="molecule type" value="Genomic_DNA"/>
</dbReference>
<organism evidence="3 4">
    <name type="scientific">Paralvinella palmiformis</name>
    <dbReference type="NCBI Taxonomy" id="53620"/>
    <lineage>
        <taxon>Eukaryota</taxon>
        <taxon>Metazoa</taxon>
        <taxon>Spiralia</taxon>
        <taxon>Lophotrochozoa</taxon>
        <taxon>Annelida</taxon>
        <taxon>Polychaeta</taxon>
        <taxon>Sedentaria</taxon>
        <taxon>Canalipalpata</taxon>
        <taxon>Terebellida</taxon>
        <taxon>Terebelliformia</taxon>
        <taxon>Alvinellidae</taxon>
        <taxon>Paralvinella</taxon>
    </lineage>
</organism>
<gene>
    <name evidence="3" type="ORF">LSH36_275g07006</name>
</gene>
<feature type="compositionally biased region" description="Polar residues" evidence="1">
    <location>
        <begin position="28"/>
        <end position="85"/>
    </location>
</feature>
<reference evidence="3" key="1">
    <citation type="journal article" date="2023" name="Mol. Biol. Evol.">
        <title>Third-Generation Sequencing Reveals the Adaptive Role of the Epigenome in Three Deep-Sea Polychaetes.</title>
        <authorList>
            <person name="Perez M."/>
            <person name="Aroh O."/>
            <person name="Sun Y."/>
            <person name="Lan Y."/>
            <person name="Juniper S.K."/>
            <person name="Young C.R."/>
            <person name="Angers B."/>
            <person name="Qian P.Y."/>
        </authorList>
    </citation>
    <scope>NUCLEOTIDE SEQUENCE</scope>
    <source>
        <strain evidence="3">P08H-3</strain>
    </source>
</reference>
<name>A0AAD9JJG1_9ANNE</name>
<evidence type="ECO:0008006" key="5">
    <source>
        <dbReference type="Google" id="ProtNLM"/>
    </source>
</evidence>
<feature type="compositionally biased region" description="Low complexity" evidence="1">
    <location>
        <begin position="90"/>
        <end position="103"/>
    </location>
</feature>
<dbReference type="AlphaFoldDB" id="A0AAD9JJG1"/>
<dbReference type="Proteomes" id="UP001208570">
    <property type="component" value="Unassembled WGS sequence"/>
</dbReference>
<keyword evidence="2" id="KW-1133">Transmembrane helix</keyword>